<keyword evidence="5 14" id="KW-0637">Prenyltransferase</keyword>
<dbReference type="GO" id="GO:0006629">
    <property type="term" value="P:lipid metabolic process"/>
    <property type="evidence" value="ECO:0007669"/>
    <property type="project" value="UniProtKB-KW"/>
</dbReference>
<comment type="function">
    <text evidence="14">Catalyzes the transfer of a farnesyl moiety from farnesyl diphosphate to a cysteine at the fourth position from the C-terminus of several proteins. The beta subunit is responsible for peptide-binding.</text>
</comment>
<comment type="cofactor">
    <cofactor evidence="14">
        <name>Zn(2+)</name>
        <dbReference type="ChEBI" id="CHEBI:29105"/>
    </cofactor>
    <text evidence="14">Binds 1 zinc ion per subunit.</text>
</comment>
<dbReference type="InterPro" id="IPR026872">
    <property type="entry name" value="FTB"/>
</dbReference>
<dbReference type="InterPro" id="IPR001330">
    <property type="entry name" value="Prenyltrans"/>
</dbReference>
<sequence length="409" mass="45676">MDNLRCVNSERNSWLFDAEHVWTSTTMDQIEVEESVQDIYDAFQEKLLSEPAEGDLQRIPEELLLKRKALESFLMKGSTNLPGSYCCLDASRPWLCYWIVHSLELLGIEVPASLGSRMVKFLGKCQSETGGFGGGPMQLPHLAPTYAAISTLCIIGTEEAYAVIDRHKLYDFLLQMHQSDGSFIMHEGGEIDIRGCYLAADVARLVNIVSEELFENTAQWIVRCQTYEGGFGGVPGMEAHGGYAFCGVAALTLLGHERLCDVDALLRWTVNRQMQFEGGFQGRTNKLVDSCYSFWQSAIIPVISSMTEYNTPKSLFHSGALQEYLLLCCQHPYGGFIDKPDKHRDYYHTCYSLSGLSISQNFTGSSTTKPHIIGKSDNLVIPVHPVYNLGIKSAIRATDYFQKLPSVKT</sequence>
<dbReference type="GO" id="GO:0097354">
    <property type="term" value="P:prenylation"/>
    <property type="evidence" value="ECO:0007669"/>
    <property type="project" value="UniProtKB-UniRule"/>
</dbReference>
<dbReference type="GO" id="GO:0004660">
    <property type="term" value="F:protein farnesyltransferase activity"/>
    <property type="evidence" value="ECO:0007669"/>
    <property type="project" value="UniProtKB-UniRule"/>
</dbReference>
<name>A0A7J7KKA5_BUGNE</name>
<evidence type="ECO:0000256" key="7">
    <source>
        <dbReference type="ARBA" id="ARBA00022723"/>
    </source>
</evidence>
<evidence type="ECO:0000256" key="13">
    <source>
        <dbReference type="ARBA" id="ARBA00064192"/>
    </source>
</evidence>
<evidence type="ECO:0000313" key="17">
    <source>
        <dbReference type="Proteomes" id="UP000593567"/>
    </source>
</evidence>
<accession>A0A7J7KKA5</accession>
<dbReference type="Pfam" id="PF00432">
    <property type="entry name" value="Prenyltrans"/>
    <property type="match status" value="1"/>
</dbReference>
<dbReference type="PANTHER" id="PTHR11774">
    <property type="entry name" value="GERANYLGERANYL TRANSFERASE TYPE BETA SUBUNIT"/>
    <property type="match status" value="1"/>
</dbReference>
<comment type="catalytic activity">
    <reaction evidence="11">
        <text>L-cysteinyl-[protein] + (2E,6E)-farnesyl diphosphate = S-(2E,6E)-farnesyl-L-cysteinyl-[protein] + diphosphate</text>
        <dbReference type="Rhea" id="RHEA:13345"/>
        <dbReference type="Rhea" id="RHEA-COMP:10131"/>
        <dbReference type="Rhea" id="RHEA-COMP:11535"/>
        <dbReference type="ChEBI" id="CHEBI:29950"/>
        <dbReference type="ChEBI" id="CHEBI:33019"/>
        <dbReference type="ChEBI" id="CHEBI:86019"/>
        <dbReference type="ChEBI" id="CHEBI:175763"/>
        <dbReference type="EC" id="2.5.1.58"/>
    </reaction>
</comment>
<keyword evidence="7 14" id="KW-0479">Metal-binding</keyword>
<dbReference type="OrthoDB" id="10261146at2759"/>
<keyword evidence="8" id="KW-0677">Repeat</keyword>
<evidence type="ECO:0000256" key="14">
    <source>
        <dbReference type="RuleBase" id="RU365056"/>
    </source>
</evidence>
<dbReference type="Gene3D" id="1.50.10.20">
    <property type="match status" value="1"/>
</dbReference>
<evidence type="ECO:0000259" key="15">
    <source>
        <dbReference type="Pfam" id="PF00432"/>
    </source>
</evidence>
<dbReference type="EC" id="2.5.1.58" evidence="2 14"/>
<evidence type="ECO:0000256" key="1">
    <source>
        <dbReference type="ARBA" id="ARBA00010497"/>
    </source>
</evidence>
<dbReference type="AlphaFoldDB" id="A0A7J7KKA5"/>
<dbReference type="InterPro" id="IPR045089">
    <property type="entry name" value="PGGT1B-like"/>
</dbReference>
<evidence type="ECO:0000256" key="3">
    <source>
        <dbReference type="ARBA" id="ARBA00015798"/>
    </source>
</evidence>
<evidence type="ECO:0000256" key="2">
    <source>
        <dbReference type="ARBA" id="ARBA00012702"/>
    </source>
</evidence>
<organism evidence="16 17">
    <name type="scientific">Bugula neritina</name>
    <name type="common">Brown bryozoan</name>
    <name type="synonym">Sertularia neritina</name>
    <dbReference type="NCBI Taxonomy" id="10212"/>
    <lineage>
        <taxon>Eukaryota</taxon>
        <taxon>Metazoa</taxon>
        <taxon>Spiralia</taxon>
        <taxon>Lophotrochozoa</taxon>
        <taxon>Bryozoa</taxon>
        <taxon>Gymnolaemata</taxon>
        <taxon>Cheilostomatida</taxon>
        <taxon>Flustrina</taxon>
        <taxon>Buguloidea</taxon>
        <taxon>Bugulidae</taxon>
        <taxon>Bugula</taxon>
    </lineage>
</organism>
<comment type="similarity">
    <text evidence="1 14">Belongs to the protein prenyltransferase subunit beta family.</text>
</comment>
<evidence type="ECO:0000256" key="4">
    <source>
        <dbReference type="ARBA" id="ARBA00022553"/>
    </source>
</evidence>
<evidence type="ECO:0000256" key="5">
    <source>
        <dbReference type="ARBA" id="ARBA00022602"/>
    </source>
</evidence>
<evidence type="ECO:0000256" key="10">
    <source>
        <dbReference type="ARBA" id="ARBA00023098"/>
    </source>
</evidence>
<gene>
    <name evidence="16" type="ORF">EB796_003012</name>
</gene>
<evidence type="ECO:0000256" key="11">
    <source>
        <dbReference type="ARBA" id="ARBA00050225"/>
    </source>
</evidence>
<protein>
    <recommendedName>
        <fullName evidence="3 14">Protein farnesyltransferase subunit beta</fullName>
        <shortName evidence="14">FTase-beta</shortName>
        <ecNumber evidence="2 14">2.5.1.58</ecNumber>
    </recommendedName>
</protein>
<evidence type="ECO:0000256" key="12">
    <source>
        <dbReference type="ARBA" id="ARBA00055850"/>
    </source>
</evidence>
<dbReference type="PANTHER" id="PTHR11774:SF6">
    <property type="entry name" value="PROTEIN FARNESYLTRANSFERASE SUBUNIT BETA"/>
    <property type="match status" value="1"/>
</dbReference>
<dbReference type="FunFam" id="1.50.10.20:FF:000007">
    <property type="entry name" value="Protein farnesyltransferase subunit beta"/>
    <property type="match status" value="1"/>
</dbReference>
<proteinExistence type="inferred from homology"/>
<feature type="domain" description="Prenyltransferase alpha-alpha toroid" evidence="15">
    <location>
        <begin position="65"/>
        <end position="389"/>
    </location>
</feature>
<dbReference type="CDD" id="cd02893">
    <property type="entry name" value="FTase"/>
    <property type="match status" value="1"/>
</dbReference>
<comment type="caution">
    <text evidence="16">The sequence shown here is derived from an EMBL/GenBank/DDBJ whole genome shotgun (WGS) entry which is preliminary data.</text>
</comment>
<dbReference type="GO" id="GO:0008270">
    <property type="term" value="F:zinc ion binding"/>
    <property type="evidence" value="ECO:0007669"/>
    <property type="project" value="UniProtKB-UniRule"/>
</dbReference>
<dbReference type="SUPFAM" id="SSF48239">
    <property type="entry name" value="Terpenoid cyclases/Protein prenyltransferases"/>
    <property type="match status" value="1"/>
</dbReference>
<dbReference type="EMBL" id="VXIV02000377">
    <property type="protein sequence ID" value="KAF6038683.1"/>
    <property type="molecule type" value="Genomic_DNA"/>
</dbReference>
<comment type="subunit">
    <text evidence="14">Heterodimer of an alpha and a beta subunit.</text>
</comment>
<evidence type="ECO:0000256" key="8">
    <source>
        <dbReference type="ARBA" id="ARBA00022737"/>
    </source>
</evidence>
<dbReference type="GO" id="GO:0005965">
    <property type="term" value="C:protein farnesyltransferase complex"/>
    <property type="evidence" value="ECO:0007669"/>
    <property type="project" value="UniProtKB-UniRule"/>
</dbReference>
<reference evidence="16" key="1">
    <citation type="submission" date="2020-06" db="EMBL/GenBank/DDBJ databases">
        <title>Draft genome of Bugula neritina, a colonial animal packing powerful symbionts and potential medicines.</title>
        <authorList>
            <person name="Rayko M."/>
        </authorList>
    </citation>
    <scope>NUCLEOTIDE SEQUENCE [LARGE SCALE GENOMIC DNA]</scope>
    <source>
        <strain evidence="16">Kwan_BN1</strain>
    </source>
</reference>
<keyword evidence="10" id="KW-0443">Lipid metabolism</keyword>
<keyword evidence="6 14" id="KW-0808">Transferase</keyword>
<keyword evidence="4" id="KW-0597">Phosphoprotein</keyword>
<keyword evidence="17" id="KW-1185">Reference proteome</keyword>
<comment type="function">
    <text evidence="12">Essential subunit of the farnesyltransferase complex. Catalyzes the transfer of a farnesyl moiety from farnesyl diphosphate to a cysteine at the fourth position from the C-terminus of several proteins having the C-terminal sequence Cys-aliphatic-aliphatic-X.</text>
</comment>
<evidence type="ECO:0000313" key="16">
    <source>
        <dbReference type="EMBL" id="KAF6038683.1"/>
    </source>
</evidence>
<comment type="subunit">
    <text evidence="13">Heterodimer of FNTA and FNTB.</text>
</comment>
<keyword evidence="9 14" id="KW-0862">Zinc</keyword>
<evidence type="ECO:0000256" key="9">
    <source>
        <dbReference type="ARBA" id="ARBA00022833"/>
    </source>
</evidence>
<dbReference type="Proteomes" id="UP000593567">
    <property type="component" value="Unassembled WGS sequence"/>
</dbReference>
<dbReference type="InterPro" id="IPR008930">
    <property type="entry name" value="Terpenoid_cyclase/PrenylTrfase"/>
</dbReference>
<evidence type="ECO:0000256" key="6">
    <source>
        <dbReference type="ARBA" id="ARBA00022679"/>
    </source>
</evidence>